<evidence type="ECO:0000256" key="2">
    <source>
        <dbReference type="ARBA" id="ARBA00005126"/>
    </source>
</evidence>
<dbReference type="STRING" id="765915.A0A1Y2HSR8"/>
<dbReference type="PANTHER" id="PTHR12589">
    <property type="entry name" value="PYRUVOYL TETRAHYDROBIOPTERIN SYNTHASE"/>
    <property type="match status" value="1"/>
</dbReference>
<proteinExistence type="inferred from homology"/>
<dbReference type="UniPathway" id="UPA00849">
    <property type="reaction ID" value="UER00819"/>
</dbReference>
<dbReference type="GO" id="GO:0046872">
    <property type="term" value="F:metal ion binding"/>
    <property type="evidence" value="ECO:0007669"/>
    <property type="project" value="UniProtKB-KW"/>
</dbReference>
<dbReference type="AlphaFoldDB" id="A0A1Y2HSR8"/>
<protein>
    <recommendedName>
        <fullName evidence="4">6-pyruvoyltetrahydropterin synthase</fullName>
        <ecNumber evidence="4">4.2.3.12</ecNumber>
    </recommendedName>
</protein>
<comment type="similarity">
    <text evidence="3">Belongs to the PTPS family.</text>
</comment>
<comment type="cofactor">
    <cofactor evidence="1">
        <name>Zn(2+)</name>
        <dbReference type="ChEBI" id="CHEBI:29105"/>
    </cofactor>
</comment>
<comment type="caution">
    <text evidence="10">The sequence shown here is derived from an EMBL/GenBank/DDBJ whole genome shotgun (WGS) entry which is preliminary data.</text>
</comment>
<evidence type="ECO:0000256" key="3">
    <source>
        <dbReference type="ARBA" id="ARBA00009164"/>
    </source>
</evidence>
<dbReference type="GO" id="GO:0003874">
    <property type="term" value="F:6-pyruvoyltetrahydropterin synthase activity"/>
    <property type="evidence" value="ECO:0007669"/>
    <property type="project" value="UniProtKB-EC"/>
</dbReference>
<dbReference type="Gene3D" id="3.30.479.10">
    <property type="entry name" value="6-pyruvoyl tetrahydropterin synthase/QueD"/>
    <property type="match status" value="1"/>
</dbReference>
<evidence type="ECO:0000256" key="7">
    <source>
        <dbReference type="ARBA" id="ARBA00023007"/>
    </source>
</evidence>
<dbReference type="SUPFAM" id="SSF55620">
    <property type="entry name" value="Tetrahydrobiopterin biosynthesis enzymes-like"/>
    <property type="match status" value="1"/>
</dbReference>
<organism evidence="10 11">
    <name type="scientific">Catenaria anguillulae PL171</name>
    <dbReference type="NCBI Taxonomy" id="765915"/>
    <lineage>
        <taxon>Eukaryota</taxon>
        <taxon>Fungi</taxon>
        <taxon>Fungi incertae sedis</taxon>
        <taxon>Blastocladiomycota</taxon>
        <taxon>Blastocladiomycetes</taxon>
        <taxon>Blastocladiales</taxon>
        <taxon>Catenariaceae</taxon>
        <taxon>Catenaria</taxon>
    </lineage>
</organism>
<sequence length="169" mass="19175">MSCTCKHTPHLQQSVRRPSSSLPNDHVTKYHARTFGLPRRICLPPPIATISRIEKFSSAHRLHSPHLTDEENAQIFGKCNHVNFHGHNYTLQVDVRGPIDPRTGMVVNITDLKKCIQDSVMSLVDHRNLDLDVPYFAQGIPSTTENLAVFVYRTLAKHYRNTLVPLAMD</sequence>
<reference evidence="10 11" key="1">
    <citation type="submission" date="2016-07" db="EMBL/GenBank/DDBJ databases">
        <title>Pervasive Adenine N6-methylation of Active Genes in Fungi.</title>
        <authorList>
            <consortium name="DOE Joint Genome Institute"/>
            <person name="Mondo S.J."/>
            <person name="Dannebaum R.O."/>
            <person name="Kuo R.C."/>
            <person name="Labutti K."/>
            <person name="Haridas S."/>
            <person name="Kuo A."/>
            <person name="Salamov A."/>
            <person name="Ahrendt S.R."/>
            <person name="Lipzen A."/>
            <person name="Sullivan W."/>
            <person name="Andreopoulos W.B."/>
            <person name="Clum A."/>
            <person name="Lindquist E."/>
            <person name="Daum C."/>
            <person name="Ramamoorthy G.K."/>
            <person name="Gryganskyi A."/>
            <person name="Culley D."/>
            <person name="Magnuson J.K."/>
            <person name="James T.Y."/>
            <person name="O'Malley M.A."/>
            <person name="Stajich J.E."/>
            <person name="Spatafora J.W."/>
            <person name="Visel A."/>
            <person name="Grigoriev I.V."/>
        </authorList>
    </citation>
    <scope>NUCLEOTIDE SEQUENCE [LARGE SCALE GENOMIC DNA]</scope>
    <source>
        <strain evidence="10 11">PL171</strain>
    </source>
</reference>
<dbReference type="EC" id="4.2.3.12" evidence="4"/>
<dbReference type="Proteomes" id="UP000193411">
    <property type="component" value="Unassembled WGS sequence"/>
</dbReference>
<dbReference type="Pfam" id="PF01242">
    <property type="entry name" value="PTPS"/>
    <property type="match status" value="1"/>
</dbReference>
<keyword evidence="8" id="KW-0456">Lyase</keyword>
<keyword evidence="11" id="KW-1185">Reference proteome</keyword>
<dbReference type="OrthoDB" id="14045at2759"/>
<comment type="pathway">
    <text evidence="2">Cofactor biosynthesis; tetrahydrobiopterin biosynthesis; tetrahydrobiopterin from 7,8-dihydroneopterin triphosphate: step 1/3.</text>
</comment>
<evidence type="ECO:0000256" key="8">
    <source>
        <dbReference type="ARBA" id="ARBA00023239"/>
    </source>
</evidence>
<feature type="compositionally biased region" description="Polar residues" evidence="9">
    <location>
        <begin position="1"/>
        <end position="23"/>
    </location>
</feature>
<evidence type="ECO:0000256" key="5">
    <source>
        <dbReference type="ARBA" id="ARBA00022723"/>
    </source>
</evidence>
<keyword evidence="7" id="KW-0783">Tetrahydrobiopterin biosynthesis</keyword>
<evidence type="ECO:0000256" key="6">
    <source>
        <dbReference type="ARBA" id="ARBA00022833"/>
    </source>
</evidence>
<dbReference type="PANTHER" id="PTHR12589:SF7">
    <property type="entry name" value="6-PYRUVOYL TETRAHYDROBIOPTERIN SYNTHASE"/>
    <property type="match status" value="1"/>
</dbReference>
<evidence type="ECO:0000256" key="1">
    <source>
        <dbReference type="ARBA" id="ARBA00001947"/>
    </source>
</evidence>
<evidence type="ECO:0000313" key="10">
    <source>
        <dbReference type="EMBL" id="ORZ37579.1"/>
    </source>
</evidence>
<evidence type="ECO:0000256" key="4">
    <source>
        <dbReference type="ARBA" id="ARBA00013100"/>
    </source>
</evidence>
<name>A0A1Y2HSR8_9FUNG</name>
<dbReference type="FunFam" id="3.30.479.10:FF:000003">
    <property type="entry name" value="6-pyruvoyl tetrahydrobiopterin synthase"/>
    <property type="match status" value="1"/>
</dbReference>
<dbReference type="InterPro" id="IPR038418">
    <property type="entry name" value="6-PTP_synth/QueD_sf"/>
</dbReference>
<dbReference type="GO" id="GO:0005739">
    <property type="term" value="C:mitochondrion"/>
    <property type="evidence" value="ECO:0007669"/>
    <property type="project" value="TreeGrafter"/>
</dbReference>
<keyword evidence="5" id="KW-0479">Metal-binding</keyword>
<dbReference type="GO" id="GO:0006729">
    <property type="term" value="P:tetrahydrobiopterin biosynthetic process"/>
    <property type="evidence" value="ECO:0007669"/>
    <property type="project" value="UniProtKB-UniPathway"/>
</dbReference>
<dbReference type="InterPro" id="IPR007115">
    <property type="entry name" value="6-PTP_synth/QueD"/>
</dbReference>
<keyword evidence="6" id="KW-0862">Zinc</keyword>
<gene>
    <name evidence="10" type="ORF">BCR44DRAFT_1035955</name>
</gene>
<feature type="region of interest" description="Disordered" evidence="9">
    <location>
        <begin position="1"/>
        <end position="26"/>
    </location>
</feature>
<evidence type="ECO:0000256" key="9">
    <source>
        <dbReference type="SAM" id="MobiDB-lite"/>
    </source>
</evidence>
<accession>A0A1Y2HSR8</accession>
<dbReference type="EMBL" id="MCFL01000012">
    <property type="protein sequence ID" value="ORZ37579.1"/>
    <property type="molecule type" value="Genomic_DNA"/>
</dbReference>
<evidence type="ECO:0000313" key="11">
    <source>
        <dbReference type="Proteomes" id="UP000193411"/>
    </source>
</evidence>